<evidence type="ECO:0000313" key="1">
    <source>
        <dbReference type="EnsemblMetazoa" id="XP_037875020.1"/>
    </source>
</evidence>
<reference evidence="1" key="2">
    <citation type="submission" date="2022-06" db="UniProtKB">
        <authorList>
            <consortium name="EnsemblMetazoa"/>
        </authorList>
    </citation>
    <scope>IDENTIFICATION</scope>
    <source>
        <strain evidence="1">p50T (Dazao)</strain>
    </source>
</reference>
<keyword evidence="2" id="KW-1185">Reference proteome</keyword>
<sequence length="110" mass="12731">MSMNGNRVRTGNGAICTKFRLRKCVRAERTCWISFLRCIGKKTDFASVFIRFLVKKLMCRHIQWFGTINEKQIVANVTLKFWVSWVLNNRMGLPRASATYDVPPPCKKSS</sequence>
<dbReference type="AlphaFoldDB" id="A0A8R2R2J3"/>
<reference evidence="2" key="1">
    <citation type="journal article" date="2008" name="Insect Biochem. Mol. Biol.">
        <title>The genome of a lepidopteran model insect, the silkworm Bombyx mori.</title>
        <authorList>
            <consortium name="International Silkworm Genome Consortium"/>
        </authorList>
    </citation>
    <scope>NUCLEOTIDE SEQUENCE [LARGE SCALE GENOMIC DNA]</scope>
    <source>
        <strain evidence="2">p50T</strain>
    </source>
</reference>
<organism evidence="1 2">
    <name type="scientific">Bombyx mori</name>
    <name type="common">Silk moth</name>
    <dbReference type="NCBI Taxonomy" id="7091"/>
    <lineage>
        <taxon>Eukaryota</taxon>
        <taxon>Metazoa</taxon>
        <taxon>Ecdysozoa</taxon>
        <taxon>Arthropoda</taxon>
        <taxon>Hexapoda</taxon>
        <taxon>Insecta</taxon>
        <taxon>Pterygota</taxon>
        <taxon>Neoptera</taxon>
        <taxon>Endopterygota</taxon>
        <taxon>Lepidoptera</taxon>
        <taxon>Glossata</taxon>
        <taxon>Ditrysia</taxon>
        <taxon>Bombycoidea</taxon>
        <taxon>Bombycidae</taxon>
        <taxon>Bombycinae</taxon>
        <taxon>Bombyx</taxon>
    </lineage>
</organism>
<dbReference type="EnsemblMetazoa" id="XM_038019092.1">
    <property type="protein sequence ID" value="XP_037875020.1"/>
    <property type="gene ID" value="LOC119630274"/>
</dbReference>
<accession>A0A8R2R2J3</accession>
<proteinExistence type="predicted"/>
<protein>
    <submittedName>
        <fullName evidence="1">Uncharacterized protein</fullName>
    </submittedName>
</protein>
<dbReference type="Proteomes" id="UP000005204">
    <property type="component" value="Unassembled WGS sequence"/>
</dbReference>
<evidence type="ECO:0000313" key="2">
    <source>
        <dbReference type="Proteomes" id="UP000005204"/>
    </source>
</evidence>
<name>A0A8R2R2J3_BOMMO</name>